<evidence type="ECO:0000256" key="5">
    <source>
        <dbReference type="ARBA" id="ARBA00023004"/>
    </source>
</evidence>
<dbReference type="InterPro" id="IPR002397">
    <property type="entry name" value="Cyt_P450_B"/>
</dbReference>
<evidence type="ECO:0000256" key="6">
    <source>
        <dbReference type="ARBA" id="ARBA00023033"/>
    </source>
</evidence>
<evidence type="ECO:0000256" key="4">
    <source>
        <dbReference type="ARBA" id="ARBA00023002"/>
    </source>
</evidence>
<dbReference type="GO" id="GO:0017000">
    <property type="term" value="P:antibiotic biosynthetic process"/>
    <property type="evidence" value="ECO:0007669"/>
    <property type="project" value="UniProtKB-ARBA"/>
</dbReference>
<comment type="similarity">
    <text evidence="1 7">Belongs to the cytochrome P450 family.</text>
</comment>
<dbReference type="PROSITE" id="PS00086">
    <property type="entry name" value="CYTOCHROME_P450"/>
    <property type="match status" value="1"/>
</dbReference>
<dbReference type="STRING" id="391037.Sare_4932"/>
<dbReference type="CDD" id="cd11030">
    <property type="entry name" value="CYP105-like"/>
    <property type="match status" value="1"/>
</dbReference>
<keyword evidence="3 7" id="KW-0479">Metal-binding</keyword>
<dbReference type="EMBL" id="CP000850">
    <property type="protein sequence ID" value="ABW00680.1"/>
    <property type="molecule type" value="Genomic_DNA"/>
</dbReference>
<dbReference type="GO" id="GO:0004497">
    <property type="term" value="F:monooxygenase activity"/>
    <property type="evidence" value="ECO:0007669"/>
    <property type="project" value="UniProtKB-KW"/>
</dbReference>
<dbReference type="PRINTS" id="PR00385">
    <property type="entry name" value="P450"/>
</dbReference>
<evidence type="ECO:0000313" key="9">
    <source>
        <dbReference type="EMBL" id="ABW00680.1"/>
    </source>
</evidence>
<protein>
    <submittedName>
        <fullName evidence="9">Cytochrome P450</fullName>
    </submittedName>
</protein>
<dbReference type="OrthoDB" id="4156795at2"/>
<dbReference type="eggNOG" id="COG2124">
    <property type="taxonomic scope" value="Bacteria"/>
</dbReference>
<dbReference type="HOGENOM" id="CLU_033716_1_1_11"/>
<dbReference type="Pfam" id="PF00067">
    <property type="entry name" value="p450"/>
    <property type="match status" value="1"/>
</dbReference>
<name>A8LW75_SALAI</name>
<dbReference type="KEGG" id="saq:Sare_4932"/>
<keyword evidence="4 7" id="KW-0560">Oxidoreductase</keyword>
<evidence type="ECO:0000256" key="8">
    <source>
        <dbReference type="SAM" id="MobiDB-lite"/>
    </source>
</evidence>
<keyword evidence="5 7" id="KW-0408">Iron</keyword>
<dbReference type="InterPro" id="IPR036396">
    <property type="entry name" value="Cyt_P450_sf"/>
</dbReference>
<reference evidence="9" key="1">
    <citation type="submission" date="2007-10" db="EMBL/GenBank/DDBJ databases">
        <title>Complete sequence of Salinispora arenicola CNS-205.</title>
        <authorList>
            <consortium name="US DOE Joint Genome Institute"/>
            <person name="Copeland A."/>
            <person name="Lucas S."/>
            <person name="Lapidus A."/>
            <person name="Barry K."/>
            <person name="Glavina del Rio T."/>
            <person name="Dalin E."/>
            <person name="Tice H."/>
            <person name="Pitluck S."/>
            <person name="Foster B."/>
            <person name="Schmutz J."/>
            <person name="Larimer F."/>
            <person name="Land M."/>
            <person name="Hauser L."/>
            <person name="Kyrpides N."/>
            <person name="Ivanova N."/>
            <person name="Jensen P.R."/>
            <person name="Moore B.S."/>
            <person name="Penn K."/>
            <person name="Jenkins C."/>
            <person name="Udwary D."/>
            <person name="Xiang L."/>
            <person name="Gontang E."/>
            <person name="Richardson P."/>
        </authorList>
    </citation>
    <scope>NUCLEOTIDE SEQUENCE [LARGE SCALE GENOMIC DNA]</scope>
    <source>
        <strain evidence="9">CNS-205</strain>
    </source>
</reference>
<organism evidence="9">
    <name type="scientific">Salinispora arenicola (strain CNS-205)</name>
    <dbReference type="NCBI Taxonomy" id="391037"/>
    <lineage>
        <taxon>Bacteria</taxon>
        <taxon>Bacillati</taxon>
        <taxon>Actinomycetota</taxon>
        <taxon>Actinomycetes</taxon>
        <taxon>Micromonosporales</taxon>
        <taxon>Micromonosporaceae</taxon>
        <taxon>Salinispora</taxon>
    </lineage>
</organism>
<gene>
    <name evidence="9" type="ordered locus">Sare_4932</name>
</gene>
<dbReference type="PATRIC" id="fig|391037.6.peg.4979"/>
<feature type="region of interest" description="Disordered" evidence="8">
    <location>
        <begin position="1"/>
        <end position="21"/>
    </location>
</feature>
<dbReference type="PRINTS" id="PR00359">
    <property type="entry name" value="BP450"/>
</dbReference>
<dbReference type="InterPro" id="IPR017972">
    <property type="entry name" value="Cyt_P450_CS"/>
</dbReference>
<dbReference type="SUPFAM" id="SSF48264">
    <property type="entry name" value="Cytochrome P450"/>
    <property type="match status" value="1"/>
</dbReference>
<dbReference type="FunFam" id="1.10.630.10:FF:000018">
    <property type="entry name" value="Cytochrome P450 monooxygenase"/>
    <property type="match status" value="1"/>
</dbReference>
<dbReference type="PANTHER" id="PTHR46696:SF6">
    <property type="entry name" value="P450, PUTATIVE (EUROFUNG)-RELATED"/>
    <property type="match status" value="1"/>
</dbReference>
<dbReference type="InterPro" id="IPR001128">
    <property type="entry name" value="Cyt_P450"/>
</dbReference>
<dbReference type="AlphaFoldDB" id="A8LW75"/>
<proteinExistence type="inferred from homology"/>
<dbReference type="Gene3D" id="1.10.630.10">
    <property type="entry name" value="Cytochrome P450"/>
    <property type="match status" value="1"/>
</dbReference>
<sequence length="423" mass="46664">MNSPNHMPADRSLTAPTSGCPMALSRGRVGLDVADEISELRDGGRLGRITTAFGQEATLITRYDEVRAQMADSVVFNVAGVPSPPALVDGGFDTESVRRRRTVGNLIMLDPPEHTRLRRMVAAWFTTRRVERLRPRVVEIIDAALDEMERSGPPVDLVAMFAKTVPITVICELIGVPEELRERYRRRAERAVSASAVSTPLDELRRLREAGWVSRELIEYHRENPSDDIIGMLLREHGTDSYDDGITDDELVGLANALLIAGHETTTQMLSMGTLALLRHPDQLALLRDDPSIVAGAVEELLRYVGVLHGGFVRVATRDTRLGGHRIHAGELVVPALTAANRDPRLLTDGDRLDITRPPTSHVAFGHGVHFCIGAPLARMELREAFPALLRRFPGLRLAVPDSELEFTQGTTVYSLRGLPVTW</sequence>
<keyword evidence="2 7" id="KW-0349">Heme</keyword>
<evidence type="ECO:0000256" key="7">
    <source>
        <dbReference type="RuleBase" id="RU000461"/>
    </source>
</evidence>
<evidence type="ECO:0000256" key="1">
    <source>
        <dbReference type="ARBA" id="ARBA00010617"/>
    </source>
</evidence>
<dbReference type="PANTHER" id="PTHR46696">
    <property type="entry name" value="P450, PUTATIVE (EUROFUNG)-RELATED"/>
    <property type="match status" value="1"/>
</dbReference>
<accession>A8LW75</accession>
<dbReference type="GO" id="GO:0016705">
    <property type="term" value="F:oxidoreductase activity, acting on paired donors, with incorporation or reduction of molecular oxygen"/>
    <property type="evidence" value="ECO:0007669"/>
    <property type="project" value="InterPro"/>
</dbReference>
<dbReference type="GO" id="GO:0020037">
    <property type="term" value="F:heme binding"/>
    <property type="evidence" value="ECO:0007669"/>
    <property type="project" value="InterPro"/>
</dbReference>
<evidence type="ECO:0000256" key="2">
    <source>
        <dbReference type="ARBA" id="ARBA00022617"/>
    </source>
</evidence>
<evidence type="ECO:0000256" key="3">
    <source>
        <dbReference type="ARBA" id="ARBA00022723"/>
    </source>
</evidence>
<dbReference type="GO" id="GO:0005506">
    <property type="term" value="F:iron ion binding"/>
    <property type="evidence" value="ECO:0007669"/>
    <property type="project" value="InterPro"/>
</dbReference>
<keyword evidence="6 7" id="KW-0503">Monooxygenase</keyword>